<dbReference type="AlphaFoldDB" id="A0A812MRH5"/>
<accession>A0A812MRH5</accession>
<sequence>MEFHHAFSDFIQAESAYYVSSNICQPVTRPEQLSVAELLGARKTTFFVSYFWGQPFEQLVRALGLHATTYDSEDAPKSEFGYWVDCLSNNQWRVEEELGDGLTCASFYLALRSPSCQGFCLVLDEQATPLMRGWALLEVAQSFQRQEDSGTFQISLCSHQGVVGEGGCSGDERAVRKQWSEEAGVSLAYLLSDEFLTLAQERSHKEDPSFDELVEALVFGDLKVGQDSLCPRDNQPGCAFVDALDIMHQGKATHMLSWSWACPISQVRSALLWWMTEDEQDPNSVFLHMSAFVVNHYRFPSIYSHFEDIHISRWTADLLRIGSMVVLLDTWDTPEYLGSLRTVSELVTALGTGIPVRFIWPSTSQDELQQELQKGCASVLRVAESLGRFAVEKVLESHQQDGNCGRLRMIWRWPFEETDKNVRSLMLSMGGQLVGEALERKRQSEEAGISVAYLLSDEFLAMAKESTGKVDPKFYDMESGFFYGDRPIGKDMPCPRDGRPGCALVDALPARHRGVATHFLSWTWAYSVGQIRSALGAWIAQEGLEASEVFLYMCFFANNQYRILIEQSGAGSDNLEFIFEGNLRRIGSMVALLDTWNSPVYLTRVWTIFEQFMAIKLRIPVRIIMPSEAQRGLMEQIGRGNEGLNRLCDSLGTVDSEKAEASNPKDSAKVKHLIRNSVGSFKGVDAQVRAFMLDWVGKAVINHLDGIINTRKVSDSHKVTSL</sequence>
<proteinExistence type="predicted"/>
<gene>
    <name evidence="1" type="ORF">SNAT2548_LOCUS13706</name>
</gene>
<evidence type="ECO:0000313" key="1">
    <source>
        <dbReference type="EMBL" id="CAE7261655.1"/>
    </source>
</evidence>
<protein>
    <submittedName>
        <fullName evidence="1">Uncharacterized protein</fullName>
    </submittedName>
</protein>
<reference evidence="1" key="1">
    <citation type="submission" date="2021-02" db="EMBL/GenBank/DDBJ databases">
        <authorList>
            <person name="Dougan E. K."/>
            <person name="Rhodes N."/>
            <person name="Thang M."/>
            <person name="Chan C."/>
        </authorList>
    </citation>
    <scope>NUCLEOTIDE SEQUENCE</scope>
</reference>
<name>A0A812MRH5_9DINO</name>
<keyword evidence="2" id="KW-1185">Reference proteome</keyword>
<dbReference type="OrthoDB" id="418624at2759"/>
<dbReference type="Proteomes" id="UP000604046">
    <property type="component" value="Unassembled WGS sequence"/>
</dbReference>
<comment type="caution">
    <text evidence="1">The sequence shown here is derived from an EMBL/GenBank/DDBJ whole genome shotgun (WGS) entry which is preliminary data.</text>
</comment>
<organism evidence="1 2">
    <name type="scientific">Symbiodinium natans</name>
    <dbReference type="NCBI Taxonomy" id="878477"/>
    <lineage>
        <taxon>Eukaryota</taxon>
        <taxon>Sar</taxon>
        <taxon>Alveolata</taxon>
        <taxon>Dinophyceae</taxon>
        <taxon>Suessiales</taxon>
        <taxon>Symbiodiniaceae</taxon>
        <taxon>Symbiodinium</taxon>
    </lineage>
</organism>
<evidence type="ECO:0000313" key="2">
    <source>
        <dbReference type="Proteomes" id="UP000604046"/>
    </source>
</evidence>
<dbReference type="EMBL" id="CAJNDS010001480">
    <property type="protein sequence ID" value="CAE7261655.1"/>
    <property type="molecule type" value="Genomic_DNA"/>
</dbReference>